<feature type="transmembrane region" description="Helical" evidence="6">
    <location>
        <begin position="408"/>
        <end position="427"/>
    </location>
</feature>
<feature type="transmembrane region" description="Helical" evidence="6">
    <location>
        <begin position="95"/>
        <end position="116"/>
    </location>
</feature>
<accession>A0ABY2X0G8</accession>
<dbReference type="InterPro" id="IPR051211">
    <property type="entry name" value="PG_lysyltransferase"/>
</dbReference>
<feature type="transmembrane region" description="Helical" evidence="6">
    <location>
        <begin position="464"/>
        <end position="485"/>
    </location>
</feature>
<dbReference type="Pfam" id="PF09924">
    <property type="entry name" value="LPG_synthase_C"/>
    <property type="match status" value="1"/>
</dbReference>
<dbReference type="SUPFAM" id="SSF55729">
    <property type="entry name" value="Acyl-CoA N-acyltransferases (Nat)"/>
    <property type="match status" value="1"/>
</dbReference>
<feature type="transmembrane region" description="Helical" evidence="6">
    <location>
        <begin position="179"/>
        <end position="196"/>
    </location>
</feature>
<evidence type="ECO:0000256" key="6">
    <source>
        <dbReference type="SAM" id="Phobius"/>
    </source>
</evidence>
<gene>
    <name evidence="8" type="primary">mprF</name>
    <name evidence="8" type="ORF">FGK63_04790</name>
</gene>
<feature type="domain" description="Phosphatidylglycerol lysyltransferase C-terminal" evidence="7">
    <location>
        <begin position="547"/>
        <end position="835"/>
    </location>
</feature>
<keyword evidence="3 6" id="KW-0812">Transmembrane</keyword>
<keyword evidence="5 6" id="KW-0472">Membrane</keyword>
<protein>
    <submittedName>
        <fullName evidence="8">Bifunctional lysylphosphatidylglycerol flippase/synthetase MprF</fullName>
    </submittedName>
</protein>
<organism evidence="8 9">
    <name type="scientific">Ruegeria sediminis</name>
    <dbReference type="NCBI Taxonomy" id="2583820"/>
    <lineage>
        <taxon>Bacteria</taxon>
        <taxon>Pseudomonadati</taxon>
        <taxon>Pseudomonadota</taxon>
        <taxon>Alphaproteobacteria</taxon>
        <taxon>Rhodobacterales</taxon>
        <taxon>Roseobacteraceae</taxon>
        <taxon>Ruegeria</taxon>
    </lineage>
</organism>
<evidence type="ECO:0000259" key="7">
    <source>
        <dbReference type="Pfam" id="PF09924"/>
    </source>
</evidence>
<evidence type="ECO:0000256" key="5">
    <source>
        <dbReference type="ARBA" id="ARBA00023136"/>
    </source>
</evidence>
<keyword evidence="4 6" id="KW-1133">Transmembrane helix</keyword>
<feature type="transmembrane region" description="Helical" evidence="6">
    <location>
        <begin position="505"/>
        <end position="526"/>
    </location>
</feature>
<feature type="transmembrane region" description="Helical" evidence="6">
    <location>
        <begin position="433"/>
        <end position="452"/>
    </location>
</feature>
<dbReference type="InterPro" id="IPR024320">
    <property type="entry name" value="LPG_synthase_C"/>
</dbReference>
<dbReference type="EMBL" id="VCPD01000002">
    <property type="protein sequence ID" value="TMV08457.1"/>
    <property type="molecule type" value="Genomic_DNA"/>
</dbReference>
<evidence type="ECO:0000256" key="2">
    <source>
        <dbReference type="ARBA" id="ARBA00022475"/>
    </source>
</evidence>
<feature type="transmembrane region" description="Helical" evidence="6">
    <location>
        <begin position="216"/>
        <end position="239"/>
    </location>
</feature>
<evidence type="ECO:0000256" key="1">
    <source>
        <dbReference type="ARBA" id="ARBA00004651"/>
    </source>
</evidence>
<comment type="subcellular location">
    <subcellularLocation>
        <location evidence="1">Cell membrane</location>
        <topology evidence="1">Multi-pass membrane protein</topology>
    </subcellularLocation>
</comment>
<feature type="transmembrane region" description="Helical" evidence="6">
    <location>
        <begin position="376"/>
        <end position="396"/>
    </location>
</feature>
<keyword evidence="2" id="KW-1003">Cell membrane</keyword>
<feature type="transmembrane region" description="Helical" evidence="6">
    <location>
        <begin position="338"/>
        <end position="356"/>
    </location>
</feature>
<name>A0ABY2X0G8_9RHOB</name>
<proteinExistence type="predicted"/>
<feature type="transmembrane region" description="Helical" evidence="6">
    <location>
        <begin position="59"/>
        <end position="83"/>
    </location>
</feature>
<dbReference type="Proteomes" id="UP001193035">
    <property type="component" value="Unassembled WGS sequence"/>
</dbReference>
<feature type="transmembrane region" description="Helical" evidence="6">
    <location>
        <begin position="136"/>
        <end position="159"/>
    </location>
</feature>
<evidence type="ECO:0000256" key="3">
    <source>
        <dbReference type="ARBA" id="ARBA00022692"/>
    </source>
</evidence>
<evidence type="ECO:0000256" key="4">
    <source>
        <dbReference type="ARBA" id="ARBA00022989"/>
    </source>
</evidence>
<dbReference type="InterPro" id="IPR016181">
    <property type="entry name" value="Acyl_CoA_acyltransferase"/>
</dbReference>
<dbReference type="PANTHER" id="PTHR34697:SF2">
    <property type="entry name" value="PHOSPHATIDYLGLYCEROL LYSYLTRANSFERASE"/>
    <property type="match status" value="1"/>
</dbReference>
<dbReference type="NCBIfam" id="NF033480">
    <property type="entry name" value="bifunc_MprF"/>
    <property type="match status" value="1"/>
</dbReference>
<dbReference type="PANTHER" id="PTHR34697">
    <property type="entry name" value="PHOSPHATIDYLGLYCEROL LYSYLTRANSFERASE"/>
    <property type="match status" value="1"/>
</dbReference>
<keyword evidence="9" id="KW-1185">Reference proteome</keyword>
<feature type="transmembrane region" description="Helical" evidence="6">
    <location>
        <begin position="21"/>
        <end position="39"/>
    </location>
</feature>
<dbReference type="RefSeq" id="WP_138840488.1">
    <property type="nucleotide sequence ID" value="NZ_VCPD01000002.1"/>
</dbReference>
<sequence length="862" mass="93469">MDTHDASSLSARLVKVLEHPVVRLALPLVVLCLAGYVLTRLASEVRWSDVKADIAASSWSTLGLAAFWTAASYVGLASYDILAVRSVARKRIPDWVAGFAGSSGYAISNLLGFSYLTGTAVRYRIYSSLGLELNHVAGIIAISWVGLWLGLTLILSILLTLHPQGLSTVVPLNPTTETVIGVALAVALAGLFLWLSRGTRRVSVADFGFDLPGVKLGGGLMMAGVIDLCGSALTLYVLMPSDLVQSPTFFFVIYVGAIALGILSHSPGGLGVFEAAMIAGLGAAGRPDVLAALLLYRVVYTILPFVVAIVCLAVVWAIAEHRTVTQSASWVFRIARPVVPFAAASISLLAGSVLLFSGNIPVDSDRLGVLLDVLPLSVIEASHMIGSVVGLLLIVISRGLFRKLYRAWLIAILLMTVGFVVSLTKGLDWEESLGLLAAIGLLALFRSAFYRVEGASVFRLNGTWILSLAALVLAITWVGFVAYSHVEYRDELWWDFALHADASRFLRASLVVAILLAGISLDSIVLNRGTRSGPEPIPDVVRKLVAESEDTEANMALIGDKSFLIAEDGSAFLAYADTGKSLITKGEPVGDEEAGRDLIWQLREKADRESKRCAFYAVSPRYLPTFLDLGLSILKIGEVARVDLTGFTLDGSAKKGFRQARNRASREGYVFEIIPKQELKEYLPELKAISDKWLATKQGEEKSFALGGFDEGYVSNFDHAVLRDPEGRIVAFANLFQGGNKHELSLDLMRYDPDAPSFVMDALFAELMLWGAQTGFRWFSLGAAPFSGIENRQLASFWNRVGGFVYDHGEQFYHFEGLRSFKQKFDPVWTPNYLASPGGLAAPKILYEVNVLISGGIRGLMK</sequence>
<evidence type="ECO:0000313" key="8">
    <source>
        <dbReference type="EMBL" id="TMV08457.1"/>
    </source>
</evidence>
<comment type="caution">
    <text evidence="8">The sequence shown here is derived from an EMBL/GenBank/DDBJ whole genome shotgun (WGS) entry which is preliminary data.</text>
</comment>
<feature type="transmembrane region" description="Helical" evidence="6">
    <location>
        <begin position="293"/>
        <end position="318"/>
    </location>
</feature>
<reference evidence="8 9" key="1">
    <citation type="submission" date="2019-05" db="EMBL/GenBank/DDBJ databases">
        <title>Ruegeria sp. nov., isolated from tidal flat.</title>
        <authorList>
            <person name="Kim W."/>
        </authorList>
    </citation>
    <scope>NUCLEOTIDE SEQUENCE [LARGE SCALE GENOMIC DNA]</scope>
    <source>
        <strain evidence="8 9">CAU 1488</strain>
    </source>
</reference>
<feature type="transmembrane region" description="Helical" evidence="6">
    <location>
        <begin position="251"/>
        <end position="273"/>
    </location>
</feature>
<evidence type="ECO:0000313" key="9">
    <source>
        <dbReference type="Proteomes" id="UP001193035"/>
    </source>
</evidence>